<dbReference type="Pfam" id="PF00106">
    <property type="entry name" value="adh_short"/>
    <property type="match status" value="1"/>
</dbReference>
<gene>
    <name evidence="5" type="ORF">AWL63_23845</name>
</gene>
<evidence type="ECO:0000259" key="4">
    <source>
        <dbReference type="SMART" id="SM00822"/>
    </source>
</evidence>
<keyword evidence="6" id="KW-1185">Reference proteome</keyword>
<dbReference type="Proteomes" id="UP000094256">
    <property type="component" value="Plasmid unnamed"/>
</dbReference>
<dbReference type="SUPFAM" id="SSF51735">
    <property type="entry name" value="NAD(P)-binding Rossmann-fold domains"/>
    <property type="match status" value="1"/>
</dbReference>
<dbReference type="InterPro" id="IPR020904">
    <property type="entry name" value="Sc_DH/Rdtase_CS"/>
</dbReference>
<dbReference type="InterPro" id="IPR057326">
    <property type="entry name" value="KR_dom"/>
</dbReference>
<sequence length="297" mass="30143">MSGAIDLHGRVAIVTGAGRGLGHSHARALAARGASVVVSDLDLVAAEAVCADITAGGGDAMACGANVTDVAAVEAMCAAVKSRCGRIDILVNNAGIVRDKSFAKMDLAAFSLVLDVHLRGAAICTMAVWPIMRAQKYGRVIFTTSPAGLYGNFGQANYAAAKMGLVGLMQTLSIEGLRDDIRVNCLSPVAATAMTDAVFSAEDLALLDPALVSPAVVALASQDAPTRAIVTAGAGCFGTAHVTMSPLTYLGDADDAAELVLSCVKADASAHDTTPSSAEAQWLAALPLARSSQTEQA</sequence>
<evidence type="ECO:0000313" key="6">
    <source>
        <dbReference type="Proteomes" id="UP000094256"/>
    </source>
</evidence>
<dbReference type="RefSeq" id="WP_069207765.1">
    <property type="nucleotide sequence ID" value="NZ_CP014169.1"/>
</dbReference>
<dbReference type="InterPro" id="IPR051687">
    <property type="entry name" value="Peroxisomal_Beta-Oxidation"/>
</dbReference>
<evidence type="ECO:0000256" key="2">
    <source>
        <dbReference type="ARBA" id="ARBA00023002"/>
    </source>
</evidence>
<evidence type="ECO:0000313" key="5">
    <source>
        <dbReference type="EMBL" id="AOH87199.1"/>
    </source>
</evidence>
<dbReference type="PANTHER" id="PTHR45024">
    <property type="entry name" value="DEHYDROGENASES, SHORT CHAIN"/>
    <property type="match status" value="1"/>
</dbReference>
<dbReference type="AlphaFoldDB" id="A0A1B3ZIE6"/>
<geneLocation type="plasmid" evidence="6"/>
<dbReference type="GO" id="GO:0016491">
    <property type="term" value="F:oxidoreductase activity"/>
    <property type="evidence" value="ECO:0007669"/>
    <property type="project" value="UniProtKB-KW"/>
</dbReference>
<dbReference type="SMART" id="SM00822">
    <property type="entry name" value="PKS_KR"/>
    <property type="match status" value="1"/>
</dbReference>
<name>A0A1B3ZIE6_9SPHN</name>
<dbReference type="PANTHER" id="PTHR45024:SF2">
    <property type="entry name" value="SCP2 DOMAIN-CONTAINING PROTEIN"/>
    <property type="match status" value="1"/>
</dbReference>
<dbReference type="PRINTS" id="PR00080">
    <property type="entry name" value="SDRFAMILY"/>
</dbReference>
<dbReference type="EMBL" id="CP014169">
    <property type="protein sequence ID" value="AOH87199.1"/>
    <property type="molecule type" value="Genomic_DNA"/>
</dbReference>
<accession>A0A1B3ZIE6</accession>
<keyword evidence="2" id="KW-0560">Oxidoreductase</keyword>
<dbReference type="PRINTS" id="PR00081">
    <property type="entry name" value="GDHRDH"/>
</dbReference>
<dbReference type="OrthoDB" id="9804774at2"/>
<evidence type="ECO:0000256" key="1">
    <source>
        <dbReference type="ARBA" id="ARBA00006484"/>
    </source>
</evidence>
<evidence type="ECO:0000256" key="3">
    <source>
        <dbReference type="RuleBase" id="RU000363"/>
    </source>
</evidence>
<comment type="similarity">
    <text evidence="1 3">Belongs to the short-chain dehydrogenases/reductases (SDR) family.</text>
</comment>
<keyword evidence="5" id="KW-0614">Plasmid</keyword>
<protein>
    <submittedName>
        <fullName evidence="5">3-hydroxyacyl-CoA dehydrogenase</fullName>
    </submittedName>
</protein>
<reference evidence="5 6" key="1">
    <citation type="submission" date="2016-01" db="EMBL/GenBank/DDBJ databases">
        <title>Complete genome and mega plasmid sequence of Sphingomonas panacis DCY99 elicits systemic resistance in rice to Xanthomonas oryzae.</title>
        <authorList>
            <person name="Kim Y.J."/>
            <person name="Yang D.C."/>
            <person name="Sing P."/>
        </authorList>
    </citation>
    <scope>NUCLEOTIDE SEQUENCE [LARGE SCALE GENOMIC DNA]</scope>
    <source>
        <strain evidence="5 6">DCY99</strain>
        <plasmid evidence="6">Plasmid</plasmid>
    </source>
</reference>
<dbReference type="Gene3D" id="3.40.50.720">
    <property type="entry name" value="NAD(P)-binding Rossmann-like Domain"/>
    <property type="match status" value="1"/>
</dbReference>
<proteinExistence type="inferred from homology"/>
<dbReference type="KEGG" id="span:AWL63_23845"/>
<dbReference type="PROSITE" id="PS00061">
    <property type="entry name" value="ADH_SHORT"/>
    <property type="match status" value="1"/>
</dbReference>
<organism evidence="5 6">
    <name type="scientific">Sphingomonas panacis</name>
    <dbReference type="NCBI Taxonomy" id="1560345"/>
    <lineage>
        <taxon>Bacteria</taxon>
        <taxon>Pseudomonadati</taxon>
        <taxon>Pseudomonadota</taxon>
        <taxon>Alphaproteobacteria</taxon>
        <taxon>Sphingomonadales</taxon>
        <taxon>Sphingomonadaceae</taxon>
        <taxon>Sphingomonas</taxon>
    </lineage>
</organism>
<feature type="domain" description="Ketoreductase" evidence="4">
    <location>
        <begin position="10"/>
        <end position="192"/>
    </location>
</feature>
<dbReference type="InterPro" id="IPR002347">
    <property type="entry name" value="SDR_fam"/>
</dbReference>
<dbReference type="InterPro" id="IPR036291">
    <property type="entry name" value="NAD(P)-bd_dom_sf"/>
</dbReference>